<dbReference type="EMBL" id="CAJHJT010000034">
    <property type="protein sequence ID" value="CAD7002618.1"/>
    <property type="molecule type" value="Genomic_DNA"/>
</dbReference>
<feature type="compositionally biased region" description="Polar residues" evidence="1">
    <location>
        <begin position="1"/>
        <end position="17"/>
    </location>
</feature>
<dbReference type="Proteomes" id="UP000606786">
    <property type="component" value="Unassembled WGS sequence"/>
</dbReference>
<evidence type="ECO:0000313" key="2">
    <source>
        <dbReference type="EMBL" id="CAD7002618.1"/>
    </source>
</evidence>
<dbReference type="AlphaFoldDB" id="A0A811UWB5"/>
<feature type="region of interest" description="Disordered" evidence="1">
    <location>
        <begin position="1"/>
        <end position="22"/>
    </location>
</feature>
<proteinExistence type="predicted"/>
<comment type="caution">
    <text evidence="2">The sequence shown here is derived from an EMBL/GenBank/DDBJ whole genome shotgun (WGS) entry which is preliminary data.</text>
</comment>
<evidence type="ECO:0000313" key="3">
    <source>
        <dbReference type="Proteomes" id="UP000606786"/>
    </source>
</evidence>
<gene>
    <name evidence="2" type="ORF">CCAP1982_LOCUS11102</name>
</gene>
<accession>A0A811UWB5</accession>
<organism evidence="2 3">
    <name type="scientific">Ceratitis capitata</name>
    <name type="common">Mediterranean fruit fly</name>
    <name type="synonym">Tephritis capitata</name>
    <dbReference type="NCBI Taxonomy" id="7213"/>
    <lineage>
        <taxon>Eukaryota</taxon>
        <taxon>Metazoa</taxon>
        <taxon>Ecdysozoa</taxon>
        <taxon>Arthropoda</taxon>
        <taxon>Hexapoda</taxon>
        <taxon>Insecta</taxon>
        <taxon>Pterygota</taxon>
        <taxon>Neoptera</taxon>
        <taxon>Endopterygota</taxon>
        <taxon>Diptera</taxon>
        <taxon>Brachycera</taxon>
        <taxon>Muscomorpha</taxon>
        <taxon>Tephritoidea</taxon>
        <taxon>Tephritidae</taxon>
        <taxon>Ceratitis</taxon>
        <taxon>Ceratitis</taxon>
    </lineage>
</organism>
<reference evidence="2" key="1">
    <citation type="submission" date="2020-11" db="EMBL/GenBank/DDBJ databases">
        <authorList>
            <person name="Whitehead M."/>
        </authorList>
    </citation>
    <scope>NUCLEOTIDE SEQUENCE</scope>
    <source>
        <strain evidence="2">EGII</strain>
    </source>
</reference>
<protein>
    <submittedName>
        <fullName evidence="2">(Mediterranean fruit fly) hypothetical protein</fullName>
    </submittedName>
</protein>
<sequence>MEPEILSNTVQQPQGSDYRSKFPQVFDDRDSVLSKYKIYRKASNKLQMQAKHKSAKFENRYMNVHDA</sequence>
<name>A0A811UWB5_CERCA</name>
<evidence type="ECO:0000256" key="1">
    <source>
        <dbReference type="SAM" id="MobiDB-lite"/>
    </source>
</evidence>
<keyword evidence="3" id="KW-1185">Reference proteome</keyword>